<keyword evidence="2" id="KW-1185">Reference proteome</keyword>
<name>A0ABN7NBU6_TIMPD</name>
<reference evidence="1" key="1">
    <citation type="submission" date="2021-03" db="EMBL/GenBank/DDBJ databases">
        <authorList>
            <person name="Tran Van P."/>
        </authorList>
    </citation>
    <scope>NUCLEOTIDE SEQUENCE</scope>
</reference>
<evidence type="ECO:0000313" key="1">
    <source>
        <dbReference type="EMBL" id="CAG2053288.1"/>
    </source>
</evidence>
<gene>
    <name evidence="1" type="ORF">TPAB3V08_LOCUS346</name>
</gene>
<evidence type="ECO:0000313" key="2">
    <source>
        <dbReference type="Proteomes" id="UP001153148"/>
    </source>
</evidence>
<comment type="caution">
    <text evidence="1">The sequence shown here is derived from an EMBL/GenBank/DDBJ whole genome shotgun (WGS) entry which is preliminary data.</text>
</comment>
<sequence length="103" mass="11769">MVVHYLLLLLHGDCQFTENKRNVISVDAKKNLNTRRHLPLDKIGPFQSDIVKSEGDRCNLGHNYPCGTRIPRMSPHQQDLPMYRVFSAPAPRGLLESLQEMSL</sequence>
<protein>
    <submittedName>
        <fullName evidence="1">Uncharacterized protein</fullName>
    </submittedName>
</protein>
<accession>A0ABN7NBU6</accession>
<organism evidence="1 2">
    <name type="scientific">Timema podura</name>
    <name type="common">Walking stick</name>
    <dbReference type="NCBI Taxonomy" id="61482"/>
    <lineage>
        <taxon>Eukaryota</taxon>
        <taxon>Metazoa</taxon>
        <taxon>Ecdysozoa</taxon>
        <taxon>Arthropoda</taxon>
        <taxon>Hexapoda</taxon>
        <taxon>Insecta</taxon>
        <taxon>Pterygota</taxon>
        <taxon>Neoptera</taxon>
        <taxon>Polyneoptera</taxon>
        <taxon>Phasmatodea</taxon>
        <taxon>Timematodea</taxon>
        <taxon>Timematoidea</taxon>
        <taxon>Timematidae</taxon>
        <taxon>Timema</taxon>
    </lineage>
</organism>
<dbReference type="Proteomes" id="UP001153148">
    <property type="component" value="Unassembled WGS sequence"/>
</dbReference>
<dbReference type="EMBL" id="CAJPIN010000267">
    <property type="protein sequence ID" value="CAG2053288.1"/>
    <property type="molecule type" value="Genomic_DNA"/>
</dbReference>
<proteinExistence type="predicted"/>